<dbReference type="Proteomes" id="UP000266906">
    <property type="component" value="Unassembled WGS sequence"/>
</dbReference>
<protein>
    <recommendedName>
        <fullName evidence="5">SalK</fullName>
    </recommendedName>
</protein>
<comment type="caution">
    <text evidence="3">The sequence shown here is derived from an EMBL/GenBank/DDBJ whole genome shotgun (WGS) entry which is preliminary data.</text>
</comment>
<dbReference type="Pfam" id="PF21863">
    <property type="entry name" value="HTH_67"/>
    <property type="match status" value="1"/>
</dbReference>
<dbReference type="NCBIfam" id="NF047719">
    <property type="entry name" value="SCO6745_fam_HTH"/>
    <property type="match status" value="1"/>
</dbReference>
<feature type="compositionally biased region" description="Gly residues" evidence="1">
    <location>
        <begin position="50"/>
        <end position="61"/>
    </location>
</feature>
<dbReference type="AlphaFoldDB" id="A0A3N4RFG8"/>
<organism evidence="3 4">
    <name type="scientific">Kitasatospora cineracea</name>
    <dbReference type="NCBI Taxonomy" id="88074"/>
    <lineage>
        <taxon>Bacteria</taxon>
        <taxon>Bacillati</taxon>
        <taxon>Actinomycetota</taxon>
        <taxon>Actinomycetes</taxon>
        <taxon>Kitasatosporales</taxon>
        <taxon>Streptomycetaceae</taxon>
        <taxon>Kitasatospora</taxon>
    </lineage>
</organism>
<name>A0A3N4RFG8_9ACTN</name>
<feature type="region of interest" description="Disordered" evidence="1">
    <location>
        <begin position="33"/>
        <end position="61"/>
    </location>
</feature>
<evidence type="ECO:0008006" key="5">
    <source>
        <dbReference type="Google" id="ProtNLM"/>
    </source>
</evidence>
<evidence type="ECO:0000256" key="1">
    <source>
        <dbReference type="SAM" id="MobiDB-lite"/>
    </source>
</evidence>
<evidence type="ECO:0000313" key="4">
    <source>
        <dbReference type="Proteomes" id="UP000266906"/>
    </source>
</evidence>
<accession>A0A3N4RFG8</accession>
<reference evidence="3 4" key="1">
    <citation type="submission" date="2018-11" db="EMBL/GenBank/DDBJ databases">
        <title>Sequencing the genomes of 1000 actinobacteria strains.</title>
        <authorList>
            <person name="Klenk H.-P."/>
        </authorList>
    </citation>
    <scope>NUCLEOTIDE SEQUENCE [LARGE SCALE GENOMIC DNA]</scope>
    <source>
        <strain evidence="3 4">DSM 44781</strain>
    </source>
</reference>
<gene>
    <name evidence="3" type="ORF">EDD38_6566</name>
</gene>
<dbReference type="InterPro" id="IPR054058">
    <property type="entry name" value="HTH_67"/>
</dbReference>
<keyword evidence="4" id="KW-1185">Reference proteome</keyword>
<evidence type="ECO:0000313" key="3">
    <source>
        <dbReference type="EMBL" id="RPE29411.1"/>
    </source>
</evidence>
<proteinExistence type="predicted"/>
<keyword evidence="2" id="KW-0732">Signal</keyword>
<feature type="chain" id="PRO_5017995190" description="SalK" evidence="2">
    <location>
        <begin position="24"/>
        <end position="335"/>
    </location>
</feature>
<sequence>MPANALFARLPGAASLAAASATAATTVTTSATATVADGAEGPPEQRSSGLPGGKGAARAGGGPMDLDVVRDVSRAVSAAHLFVYLVPEAAEEAAELGVTDRGRAYLAFRSAAMGAVPWQVTLAAFYNFSPRAVRAMAGVWDAAPPARWQAARLRTVSRAMRRVDVRLAEDHLAEARSLIDPVVAGADYAGKVLAAANASVALPPDPLAALWQQFTVAREWRGDAHLAVLAGNGLGPCDCLVLHAATGRLPTALARATRQWDDEEWDAATARLVARGWLDSRSVLTDAGSAARERIETETDEHCAALWAPIGNAGAQRFASLIAPIADAFGAAGVR</sequence>
<evidence type="ECO:0000256" key="2">
    <source>
        <dbReference type="SAM" id="SignalP"/>
    </source>
</evidence>
<dbReference type="EMBL" id="RKQG01000002">
    <property type="protein sequence ID" value="RPE29411.1"/>
    <property type="molecule type" value="Genomic_DNA"/>
</dbReference>
<feature type="signal peptide" evidence="2">
    <location>
        <begin position="1"/>
        <end position="23"/>
    </location>
</feature>